<comment type="similarity">
    <text evidence="1 3">Belongs to the peptidase A1 family.</text>
</comment>
<proteinExistence type="inferred from homology"/>
<feature type="compositionally biased region" description="Low complexity" evidence="4">
    <location>
        <begin position="521"/>
        <end position="542"/>
    </location>
</feature>
<evidence type="ECO:0000256" key="3">
    <source>
        <dbReference type="RuleBase" id="RU000454"/>
    </source>
</evidence>
<comment type="caution">
    <text evidence="7">The sequence shown here is derived from an EMBL/GenBank/DDBJ whole genome shotgun (WGS) entry which is preliminary data.</text>
</comment>
<dbReference type="AlphaFoldDB" id="A0A8T2TBX4"/>
<dbReference type="InterPro" id="IPR032799">
    <property type="entry name" value="TAXi_C"/>
</dbReference>
<dbReference type="OrthoDB" id="2747330at2759"/>
<accession>A0A8T2TBX4</accession>
<dbReference type="Gene3D" id="2.40.70.10">
    <property type="entry name" value="Acid Proteases"/>
    <property type="match status" value="2"/>
</dbReference>
<dbReference type="PANTHER" id="PTHR13683:SF232">
    <property type="entry name" value="OS09G0542100 PROTEIN"/>
    <property type="match status" value="1"/>
</dbReference>
<keyword evidence="5" id="KW-0472">Membrane</keyword>
<dbReference type="OMA" id="SMCFGRV"/>
<dbReference type="CDD" id="cd05471">
    <property type="entry name" value="pepsin_like"/>
    <property type="match status" value="1"/>
</dbReference>
<dbReference type="PROSITE" id="PS51767">
    <property type="entry name" value="PEPTIDASE_A1"/>
    <property type="match status" value="1"/>
</dbReference>
<dbReference type="InterPro" id="IPR033121">
    <property type="entry name" value="PEPTIDASE_A1"/>
</dbReference>
<keyword evidence="3" id="KW-0645">Protease</keyword>
<keyword evidence="5" id="KW-0812">Transmembrane</keyword>
<feature type="transmembrane region" description="Helical" evidence="5">
    <location>
        <begin position="20"/>
        <end position="38"/>
    </location>
</feature>
<dbReference type="Proteomes" id="UP000825935">
    <property type="component" value="Chromosome 14"/>
</dbReference>
<reference evidence="7" key="1">
    <citation type="submission" date="2021-08" db="EMBL/GenBank/DDBJ databases">
        <title>WGS assembly of Ceratopteris richardii.</title>
        <authorList>
            <person name="Marchant D.B."/>
            <person name="Chen G."/>
            <person name="Jenkins J."/>
            <person name="Shu S."/>
            <person name="Leebens-Mack J."/>
            <person name="Grimwood J."/>
            <person name="Schmutz J."/>
            <person name="Soltis P."/>
            <person name="Soltis D."/>
            <person name="Chen Z.-H."/>
        </authorList>
    </citation>
    <scope>NUCLEOTIDE SEQUENCE</scope>
    <source>
        <strain evidence="7">Whitten #5841</strain>
        <tissue evidence="7">Leaf</tissue>
    </source>
</reference>
<dbReference type="PRINTS" id="PR00792">
    <property type="entry name" value="PEPSIN"/>
</dbReference>
<evidence type="ECO:0000259" key="6">
    <source>
        <dbReference type="PROSITE" id="PS51767"/>
    </source>
</evidence>
<evidence type="ECO:0000256" key="4">
    <source>
        <dbReference type="SAM" id="MobiDB-lite"/>
    </source>
</evidence>
<dbReference type="InterPro" id="IPR001969">
    <property type="entry name" value="Aspartic_peptidase_AS"/>
</dbReference>
<evidence type="ECO:0000256" key="2">
    <source>
        <dbReference type="PIRSR" id="PIRSR601461-1"/>
    </source>
</evidence>
<dbReference type="InterPro" id="IPR021109">
    <property type="entry name" value="Peptidase_aspartic_dom_sf"/>
</dbReference>
<dbReference type="Pfam" id="PF14541">
    <property type="entry name" value="TAXi_C"/>
    <property type="match status" value="1"/>
</dbReference>
<evidence type="ECO:0000256" key="1">
    <source>
        <dbReference type="ARBA" id="ARBA00007447"/>
    </source>
</evidence>
<dbReference type="Pfam" id="PF14543">
    <property type="entry name" value="TAXi_N"/>
    <property type="match status" value="1"/>
</dbReference>
<keyword evidence="3" id="KW-0064">Aspartyl protease</keyword>
<evidence type="ECO:0000313" key="8">
    <source>
        <dbReference type="Proteomes" id="UP000825935"/>
    </source>
</evidence>
<dbReference type="InterPro" id="IPR034164">
    <property type="entry name" value="Pepsin-like_dom"/>
</dbReference>
<keyword evidence="3" id="KW-0378">Hydrolase</keyword>
<organism evidence="7 8">
    <name type="scientific">Ceratopteris richardii</name>
    <name type="common">Triangle waterfern</name>
    <dbReference type="NCBI Taxonomy" id="49495"/>
    <lineage>
        <taxon>Eukaryota</taxon>
        <taxon>Viridiplantae</taxon>
        <taxon>Streptophyta</taxon>
        <taxon>Embryophyta</taxon>
        <taxon>Tracheophyta</taxon>
        <taxon>Polypodiopsida</taxon>
        <taxon>Polypodiidae</taxon>
        <taxon>Polypodiales</taxon>
        <taxon>Pteridineae</taxon>
        <taxon>Pteridaceae</taxon>
        <taxon>Parkerioideae</taxon>
        <taxon>Ceratopteris</taxon>
    </lineage>
</organism>
<dbReference type="SUPFAM" id="SSF50630">
    <property type="entry name" value="Acid proteases"/>
    <property type="match status" value="1"/>
</dbReference>
<dbReference type="InterPro" id="IPR032861">
    <property type="entry name" value="TAXi_N"/>
</dbReference>
<gene>
    <name evidence="7" type="ORF">KP509_14G054500</name>
</gene>
<dbReference type="GO" id="GO:0004190">
    <property type="term" value="F:aspartic-type endopeptidase activity"/>
    <property type="evidence" value="ECO:0007669"/>
    <property type="project" value="UniProtKB-KW"/>
</dbReference>
<dbReference type="GO" id="GO:0006508">
    <property type="term" value="P:proteolysis"/>
    <property type="evidence" value="ECO:0007669"/>
    <property type="project" value="UniProtKB-KW"/>
</dbReference>
<dbReference type="PROSITE" id="PS00141">
    <property type="entry name" value="ASP_PROTEASE"/>
    <property type="match status" value="2"/>
</dbReference>
<keyword evidence="8" id="KW-1185">Reference proteome</keyword>
<name>A0A8T2TBX4_CERRI</name>
<keyword evidence="5" id="KW-1133">Transmembrane helix</keyword>
<feature type="domain" description="Peptidase A1" evidence="6">
    <location>
        <begin position="136"/>
        <end position="491"/>
    </location>
</feature>
<feature type="region of interest" description="Disordered" evidence="4">
    <location>
        <begin position="519"/>
        <end position="548"/>
    </location>
</feature>
<dbReference type="PANTHER" id="PTHR13683">
    <property type="entry name" value="ASPARTYL PROTEASES"/>
    <property type="match status" value="1"/>
</dbReference>
<evidence type="ECO:0000256" key="5">
    <source>
        <dbReference type="SAM" id="Phobius"/>
    </source>
</evidence>
<sequence>MPILPRGLGILRQQRFHGLAVEFLILASWAVLIGGAAMTTMETLARDGGGSGSQKAFELEIVYKYSERFRELTTGKPEWEHVVQTEWPMTGSGEYYEHLAMEDRHRHRARNLLAGDVYSLAPVNETYYVRFMGSIQYTLMSLGTPPKLFLVALDTGSDLLWVPCDCRQCSDANWASYGVNLGIDFALYSPSTSTTSKPVLCNEAICSASTLGSSACNASAPQSCAYRVDYISANTSSSGTIVQDVIHFNQENGSGSNMTAEIYLGCGSYQTGAFLQGGAPNGLFGLGPEVYSVPSTMARNKLISNVFSMCFSSQNQVGRLKFGEKPDASLSRTPLVRMTPSVFYVVEIEEIDVGGVRLNVSRKAVFDTGTSLTMLPLVVAQKVGDAMGSNAKLTSFPYNQGQDPMFTHCWNATTKAEIQALSSISFVFNGGGTWPIKSPFIGFVDNNGNLVFVCLGIVAIQGSNAPPIIGFNFMSGYEFFFDMEASTLSWGASNCSGSAAASNSSQSPSKIPLDIPPILPSPSSSSPEAPPHKSSNSSTSASENKAPTSSSTYRYQFLYSLIPTAFFLLGAH</sequence>
<protein>
    <recommendedName>
        <fullName evidence="6">Peptidase A1 domain-containing protein</fullName>
    </recommendedName>
</protein>
<feature type="active site" evidence="2">
    <location>
        <position position="367"/>
    </location>
</feature>
<dbReference type="InterPro" id="IPR001461">
    <property type="entry name" value="Aspartic_peptidase_A1"/>
</dbReference>
<dbReference type="EMBL" id="CM035419">
    <property type="protein sequence ID" value="KAH7415632.1"/>
    <property type="molecule type" value="Genomic_DNA"/>
</dbReference>
<feature type="active site" evidence="2">
    <location>
        <position position="154"/>
    </location>
</feature>
<evidence type="ECO:0000313" key="7">
    <source>
        <dbReference type="EMBL" id="KAH7415632.1"/>
    </source>
</evidence>